<accession>A0A7W5BMI3</accession>
<dbReference type="Proteomes" id="UP000518315">
    <property type="component" value="Unassembled WGS sequence"/>
</dbReference>
<organism evidence="1 2">
    <name type="scientific">Rhizobium pisi</name>
    <dbReference type="NCBI Taxonomy" id="574561"/>
    <lineage>
        <taxon>Bacteria</taxon>
        <taxon>Pseudomonadati</taxon>
        <taxon>Pseudomonadota</taxon>
        <taxon>Alphaproteobacteria</taxon>
        <taxon>Hyphomicrobiales</taxon>
        <taxon>Rhizobiaceae</taxon>
        <taxon>Rhizobium/Agrobacterium group</taxon>
        <taxon>Rhizobium</taxon>
    </lineage>
</organism>
<name>A0A7W5BMI3_9HYPH</name>
<proteinExistence type="predicted"/>
<protein>
    <submittedName>
        <fullName evidence="1">Uncharacterized protein</fullName>
    </submittedName>
</protein>
<gene>
    <name evidence="1" type="ORF">FHS26_003068</name>
</gene>
<comment type="caution">
    <text evidence="1">The sequence shown here is derived from an EMBL/GenBank/DDBJ whole genome shotgun (WGS) entry which is preliminary data.</text>
</comment>
<dbReference type="EMBL" id="JACHXH010000010">
    <property type="protein sequence ID" value="MBB3135323.1"/>
    <property type="molecule type" value="Genomic_DNA"/>
</dbReference>
<evidence type="ECO:0000313" key="1">
    <source>
        <dbReference type="EMBL" id="MBB3135323.1"/>
    </source>
</evidence>
<dbReference type="AlphaFoldDB" id="A0A7W5BMI3"/>
<keyword evidence="2" id="KW-1185">Reference proteome</keyword>
<evidence type="ECO:0000313" key="2">
    <source>
        <dbReference type="Proteomes" id="UP000518315"/>
    </source>
</evidence>
<reference evidence="1 2" key="1">
    <citation type="submission" date="2020-08" db="EMBL/GenBank/DDBJ databases">
        <title>Genomic Encyclopedia of Type Strains, Phase III (KMG-III): the genomes of soil and plant-associated and newly described type strains.</title>
        <authorList>
            <person name="Whitman W."/>
        </authorList>
    </citation>
    <scope>NUCLEOTIDE SEQUENCE [LARGE SCALE GENOMIC DNA]</scope>
    <source>
        <strain evidence="1 2">CECT 4113</strain>
    </source>
</reference>
<sequence>MIHSSSLILNTLSPSGLFPSSTHIYVSVLQKDGGPSYYPVKETIDEVVKLLTA</sequence>